<dbReference type="EMBL" id="MJMN01000013">
    <property type="protein sequence ID" value="OMG87905.1"/>
    <property type="molecule type" value="Genomic_DNA"/>
</dbReference>
<protein>
    <submittedName>
        <fullName evidence="2">6-phosphofructokinase</fullName>
    </submittedName>
</protein>
<dbReference type="Proteomes" id="UP000187251">
    <property type="component" value="Unassembled WGS sequence"/>
</dbReference>
<comment type="caution">
    <text evidence="2">The sequence shown here is derived from an EMBL/GenBank/DDBJ whole genome shotgun (WGS) entry which is preliminary data.</text>
</comment>
<keyword evidence="2" id="KW-0418">Kinase</keyword>
<name>A0A0M7E1B2_ALCXX</name>
<dbReference type="EMBL" id="JAPZVI010000001">
    <property type="protein sequence ID" value="MCZ8399981.1"/>
    <property type="molecule type" value="Genomic_DNA"/>
</dbReference>
<dbReference type="AlphaFoldDB" id="A0A0M7E1B2"/>
<dbReference type="Proteomes" id="UP001141992">
    <property type="component" value="Unassembled WGS sequence"/>
</dbReference>
<keyword evidence="2" id="KW-0808">Transferase</keyword>
<dbReference type="GO" id="GO:0016301">
    <property type="term" value="F:kinase activity"/>
    <property type="evidence" value="ECO:0007669"/>
    <property type="project" value="UniProtKB-KW"/>
</dbReference>
<organism evidence="2 3">
    <name type="scientific">Alcaligenes xylosoxydans xylosoxydans</name>
    <name type="common">Achromobacter xylosoxidans</name>
    <dbReference type="NCBI Taxonomy" id="85698"/>
    <lineage>
        <taxon>Bacteria</taxon>
        <taxon>Pseudomonadati</taxon>
        <taxon>Pseudomonadota</taxon>
        <taxon>Betaproteobacteria</taxon>
        <taxon>Burkholderiales</taxon>
        <taxon>Alcaligenaceae</taxon>
        <taxon>Achromobacter</taxon>
    </lineage>
</organism>
<gene>
    <name evidence="2" type="ORF">BIZ92_09875</name>
    <name evidence="1" type="ORF">O9570_00880</name>
</gene>
<reference evidence="2 3" key="1">
    <citation type="submission" date="2016-09" db="EMBL/GenBank/DDBJ databases">
        <title>Phylogenomics of Achromobacter.</title>
        <authorList>
            <person name="Jeukens J."/>
            <person name="Freschi L."/>
            <person name="Vincent A.T."/>
            <person name="Emond-Rheault J.-G."/>
            <person name="Kukavica-Ibrulj I."/>
            <person name="Charette S.J."/>
            <person name="Levesque R.C."/>
        </authorList>
    </citation>
    <scope>NUCLEOTIDE SEQUENCE [LARGE SCALE GENOMIC DNA]</scope>
    <source>
        <strain evidence="2 3">AUS488</strain>
    </source>
</reference>
<sequence length="86" mass="9710">MTISVRRLTDVLATTASGRLYRIEVFTQPDRQDGPATGDMTFRYILRTSEGERVIALDERRYRLHSGEVLTALTPAPRRPPALDPP</sequence>
<accession>A0A0M7E1B2</accession>
<evidence type="ECO:0000313" key="2">
    <source>
        <dbReference type="EMBL" id="OMG87905.1"/>
    </source>
</evidence>
<evidence type="ECO:0000313" key="3">
    <source>
        <dbReference type="Proteomes" id="UP000187251"/>
    </source>
</evidence>
<reference evidence="1" key="2">
    <citation type="submission" date="2022-12" db="EMBL/GenBank/DDBJ databases">
        <authorList>
            <person name="Voronina O.L."/>
            <person name="Kunda M.S."/>
            <person name="Ryzhova N."/>
            <person name="Aksenova E.I."/>
        </authorList>
    </citation>
    <scope>NUCLEOTIDE SEQUENCE</scope>
    <source>
        <strain evidence="1">SCCH136:Ach223948</strain>
    </source>
</reference>
<proteinExistence type="predicted"/>
<dbReference type="RefSeq" id="WP_026384169.1">
    <property type="nucleotide sequence ID" value="NZ_AP028040.1"/>
</dbReference>
<dbReference type="OrthoDB" id="8658541at2"/>
<evidence type="ECO:0000313" key="1">
    <source>
        <dbReference type="EMBL" id="MCZ8399981.1"/>
    </source>
</evidence>
<accession>A0A1R1JU78</accession>